<accession>A0A433ZYF6</accession>
<protein>
    <recommendedName>
        <fullName evidence="3">Transposase</fullName>
    </recommendedName>
</protein>
<dbReference type="AlphaFoldDB" id="A0A433ZYF6"/>
<organism evidence="1 2">
    <name type="scientific">Morganella morganii</name>
    <name type="common">Proteus morganii</name>
    <dbReference type="NCBI Taxonomy" id="582"/>
    <lineage>
        <taxon>Bacteria</taxon>
        <taxon>Pseudomonadati</taxon>
        <taxon>Pseudomonadota</taxon>
        <taxon>Gammaproteobacteria</taxon>
        <taxon>Enterobacterales</taxon>
        <taxon>Morganellaceae</taxon>
        <taxon>Morganella</taxon>
    </lineage>
</organism>
<dbReference type="Pfam" id="PF01527">
    <property type="entry name" value="HTH_Tnp_1"/>
    <property type="match status" value="1"/>
</dbReference>
<gene>
    <name evidence="1" type="ORF">CKG00_12865</name>
</gene>
<evidence type="ECO:0008006" key="3">
    <source>
        <dbReference type="Google" id="ProtNLM"/>
    </source>
</evidence>
<dbReference type="GO" id="GO:0004803">
    <property type="term" value="F:transposase activity"/>
    <property type="evidence" value="ECO:0007669"/>
    <property type="project" value="InterPro"/>
</dbReference>
<dbReference type="EMBL" id="NRQY01000001">
    <property type="protein sequence ID" value="RUT67156.1"/>
    <property type="molecule type" value="Genomic_DNA"/>
</dbReference>
<name>A0A433ZYF6_MORMO</name>
<dbReference type="OrthoDB" id="6538902at2"/>
<evidence type="ECO:0000313" key="1">
    <source>
        <dbReference type="EMBL" id="RUT67156.1"/>
    </source>
</evidence>
<dbReference type="InterPro" id="IPR010921">
    <property type="entry name" value="Trp_repressor/repl_initiator"/>
</dbReference>
<comment type="caution">
    <text evidence="1">The sequence shown here is derived from an EMBL/GenBank/DDBJ whole genome shotgun (WGS) entry which is preliminary data.</text>
</comment>
<dbReference type="SUPFAM" id="SSF48295">
    <property type="entry name" value="TrpR-like"/>
    <property type="match status" value="1"/>
</dbReference>
<dbReference type="GO" id="GO:0006313">
    <property type="term" value="P:DNA transposition"/>
    <property type="evidence" value="ECO:0007669"/>
    <property type="project" value="InterPro"/>
</dbReference>
<reference evidence="1 2" key="1">
    <citation type="submission" date="2017-08" db="EMBL/GenBank/DDBJ databases">
        <title>Draft genome sequence of pheromone producing symbiont Morganella morganii, of the female New Zealand grass grub Costelytra giveni.</title>
        <authorList>
            <person name="Laugraud A."/>
            <person name="Young S.D."/>
            <person name="Hurst M.H."/>
        </authorList>
    </citation>
    <scope>NUCLEOTIDE SEQUENCE [LARGE SCALE GENOMIC DNA]</scope>
    <source>
        <strain evidence="1 2">MMsCG</strain>
    </source>
</reference>
<dbReference type="GO" id="GO:0043565">
    <property type="term" value="F:sequence-specific DNA binding"/>
    <property type="evidence" value="ECO:0007669"/>
    <property type="project" value="InterPro"/>
</dbReference>
<dbReference type="Proteomes" id="UP000286908">
    <property type="component" value="Unassembled WGS sequence"/>
</dbReference>
<evidence type="ECO:0000313" key="2">
    <source>
        <dbReference type="Proteomes" id="UP000286908"/>
    </source>
</evidence>
<sequence>MSFKLDLVLQSLQPGASVARLAREHGINDNLLFTWVSAPLRTSGYFCPACGP</sequence>
<proteinExistence type="predicted"/>
<dbReference type="InterPro" id="IPR002514">
    <property type="entry name" value="Transposase_8"/>
</dbReference>